<evidence type="ECO:0000256" key="2">
    <source>
        <dbReference type="ARBA" id="ARBA00023002"/>
    </source>
</evidence>
<dbReference type="InterPro" id="IPR036291">
    <property type="entry name" value="NAD(P)-bd_dom_sf"/>
</dbReference>
<dbReference type="OrthoDB" id="9790146at2"/>
<dbReference type="AlphaFoldDB" id="A0A0N9ULB9"/>
<dbReference type="KEGG" id="smag:AN936_08195"/>
<dbReference type="PROSITE" id="PS00061">
    <property type="entry name" value="ADH_SHORT"/>
    <property type="match status" value="1"/>
</dbReference>
<dbReference type="PRINTS" id="PR00080">
    <property type="entry name" value="SDRFAMILY"/>
</dbReference>
<dbReference type="PANTHER" id="PTHR43639:SF1">
    <property type="entry name" value="SHORT-CHAIN DEHYDROGENASE_REDUCTASE FAMILY PROTEIN"/>
    <property type="match status" value="1"/>
</dbReference>
<name>A0A0N9ULB9_SPHMC</name>
<comment type="similarity">
    <text evidence="1">Belongs to the short-chain dehydrogenases/reductases (SDR) family.</text>
</comment>
<gene>
    <name evidence="3" type="ORF">AN936_08195</name>
</gene>
<keyword evidence="2" id="KW-0560">Oxidoreductase</keyword>
<dbReference type="InterPro" id="IPR002347">
    <property type="entry name" value="SDR_fam"/>
</dbReference>
<dbReference type="InterPro" id="IPR020904">
    <property type="entry name" value="Sc_DH/Rdtase_CS"/>
</dbReference>
<dbReference type="EMBL" id="CP012700">
    <property type="protein sequence ID" value="ALH80350.1"/>
    <property type="molecule type" value="Genomic_DNA"/>
</dbReference>
<dbReference type="PATRIC" id="fig|33050.5.peg.1702"/>
<dbReference type="SUPFAM" id="SSF51735">
    <property type="entry name" value="NAD(P)-binding Rossmann-fold domains"/>
    <property type="match status" value="1"/>
</dbReference>
<evidence type="ECO:0000256" key="1">
    <source>
        <dbReference type="ARBA" id="ARBA00006484"/>
    </source>
</evidence>
<dbReference type="FunFam" id="3.40.50.720:FF:000084">
    <property type="entry name" value="Short-chain dehydrogenase reductase"/>
    <property type="match status" value="1"/>
</dbReference>
<sequence>MAELSGKTALVTGASRGIGAAIARRLGQAGAHVAVNYAGSKDAADALVAEIVADGGQAFAVQADVGTMAGIESMLAACDAAFGGTPNLDILVNNAGVGGEGDAGSLRKCDEALFDRMIAVNQKAPHFITQLCLDRLRDGGRILNIGSLGGRSALPPFAAYAATKRALQSLTMSTAVVVGPRGITCNLVAPGAVDTEFNKTLSEKPGWAEATSKLTPMKRLGVPQDIAGAVMMLCRDEAHWVTGQIVEASGGLFL</sequence>
<dbReference type="Pfam" id="PF13561">
    <property type="entry name" value="adh_short_C2"/>
    <property type="match status" value="1"/>
</dbReference>
<dbReference type="Proteomes" id="UP000058074">
    <property type="component" value="Chromosome"/>
</dbReference>
<dbReference type="GO" id="GO:0016491">
    <property type="term" value="F:oxidoreductase activity"/>
    <property type="evidence" value="ECO:0007669"/>
    <property type="project" value="UniProtKB-KW"/>
</dbReference>
<evidence type="ECO:0000313" key="4">
    <source>
        <dbReference type="Proteomes" id="UP000058074"/>
    </source>
</evidence>
<evidence type="ECO:0008006" key="5">
    <source>
        <dbReference type="Google" id="ProtNLM"/>
    </source>
</evidence>
<organism evidence="3 4">
    <name type="scientific">Sphingopyxis macrogoltabida</name>
    <name type="common">Sphingomonas macrogoltabidus</name>
    <dbReference type="NCBI Taxonomy" id="33050"/>
    <lineage>
        <taxon>Bacteria</taxon>
        <taxon>Pseudomonadati</taxon>
        <taxon>Pseudomonadota</taxon>
        <taxon>Alphaproteobacteria</taxon>
        <taxon>Sphingomonadales</taxon>
        <taxon>Sphingomonadaceae</taxon>
        <taxon>Sphingopyxis</taxon>
    </lineage>
</organism>
<dbReference type="RefSeq" id="WP_054587717.1">
    <property type="nucleotide sequence ID" value="NZ_CP012700.1"/>
</dbReference>
<dbReference type="PANTHER" id="PTHR43639">
    <property type="entry name" value="OXIDOREDUCTASE, SHORT-CHAIN DEHYDROGENASE/REDUCTASE FAMILY (AFU_ORTHOLOGUE AFUA_5G02870)"/>
    <property type="match status" value="1"/>
</dbReference>
<protein>
    <recommendedName>
        <fullName evidence="5">Short-chain dehydrogenase</fullName>
    </recommendedName>
</protein>
<reference evidence="3 4" key="1">
    <citation type="journal article" date="2015" name="Genome Announc.">
        <title>Complete Genome Sequence of Polypropylene Glycol- and Polyethylene Glycol-Degrading Sphingopyxis macrogoltabida Strain EY-1.</title>
        <authorList>
            <person name="Ohtsubo Y."/>
            <person name="Nagata Y."/>
            <person name="Numata M."/>
            <person name="Tsuchikane K."/>
            <person name="Hosoyama A."/>
            <person name="Yamazoe A."/>
            <person name="Tsuda M."/>
            <person name="Fujita N."/>
            <person name="Kawai F."/>
        </authorList>
    </citation>
    <scope>NUCLEOTIDE SEQUENCE [LARGE SCALE GENOMIC DNA]</scope>
    <source>
        <strain evidence="3 4">EY-1</strain>
    </source>
</reference>
<dbReference type="PRINTS" id="PR00081">
    <property type="entry name" value="GDHRDH"/>
</dbReference>
<dbReference type="Gene3D" id="3.40.50.720">
    <property type="entry name" value="NAD(P)-binding Rossmann-like Domain"/>
    <property type="match status" value="1"/>
</dbReference>
<evidence type="ECO:0000313" key="3">
    <source>
        <dbReference type="EMBL" id="ALH80350.1"/>
    </source>
</evidence>
<proteinExistence type="inferred from homology"/>
<accession>A0A0N9ULB9</accession>